<proteinExistence type="predicted"/>
<reference evidence="3 4" key="1">
    <citation type="submission" date="2019-11" db="EMBL/GenBank/DDBJ databases">
        <title>Draft genome sequence of Kocuria indica DP-K7, a methyl red degrading Actinobacterium.</title>
        <authorList>
            <person name="Kumaran S."/>
            <person name="Tischler D."/>
            <person name="Ngo A.C.R."/>
            <person name="Schultes F."/>
        </authorList>
    </citation>
    <scope>NUCLEOTIDE SEQUENCE [LARGE SCALE GENOMIC DNA]</scope>
    <source>
        <strain evidence="3 4">DP-K7</strain>
    </source>
</reference>
<organism evidence="3 4">
    <name type="scientific">Kocuria marina subsp. indica</name>
    <dbReference type="NCBI Taxonomy" id="1049583"/>
    <lineage>
        <taxon>Bacteria</taxon>
        <taxon>Bacillati</taxon>
        <taxon>Actinomycetota</taxon>
        <taxon>Actinomycetes</taxon>
        <taxon>Micrococcales</taxon>
        <taxon>Micrococcaceae</taxon>
        <taxon>Kocuria</taxon>
    </lineage>
</organism>
<evidence type="ECO:0000313" key="4">
    <source>
        <dbReference type="Proteomes" id="UP000471026"/>
    </source>
</evidence>
<feature type="domain" description="SseB protein N-terminal" evidence="2">
    <location>
        <begin position="90"/>
        <end position="212"/>
    </location>
</feature>
<evidence type="ECO:0000256" key="1">
    <source>
        <dbReference type="SAM" id="MobiDB-lite"/>
    </source>
</evidence>
<accession>A0A6N9R1F4</accession>
<dbReference type="Pfam" id="PF07179">
    <property type="entry name" value="SseB"/>
    <property type="match status" value="1"/>
</dbReference>
<dbReference type="Proteomes" id="UP000471026">
    <property type="component" value="Unassembled WGS sequence"/>
</dbReference>
<name>A0A6N9R1F4_9MICC</name>
<protein>
    <submittedName>
        <fullName evidence="3">SseB family protein</fullName>
    </submittedName>
</protein>
<sequence>MPEHRADRGPGREAHPPSGRGDHDASGPTARVSGADGARALPAHIAAQLRSAGGPTDTGGQAWEGRNLGEGTSHTHQFPDDPGTADPKVSRALEAWRAGTASEEEVVAALAGIRVFVPIVAQVSQSHITEDGLVSDKEADMALVSLQAADGRKALPVFTSTDALTRWNSRARPVAADIRRAALSAVQDGSALLVVDPGTDPAFVVRRPALWAVAQGHEWTPSYKDFAVDDAITRAALGRPEIVAALAGPGRGVNAVRSGGVGLSGGGEGPELTVTLQLRAGLSTEQVQAAVGHYQRQLAAQPVMADAVDSIEVRLTA</sequence>
<gene>
    <name evidence="3" type="ORF">GKZ75_09240</name>
</gene>
<comment type="caution">
    <text evidence="3">The sequence shown here is derived from an EMBL/GenBank/DDBJ whole genome shotgun (WGS) entry which is preliminary data.</text>
</comment>
<evidence type="ECO:0000313" key="3">
    <source>
        <dbReference type="EMBL" id="NDO78400.1"/>
    </source>
</evidence>
<dbReference type="InterPro" id="IPR009839">
    <property type="entry name" value="SseB_N"/>
</dbReference>
<feature type="region of interest" description="Disordered" evidence="1">
    <location>
        <begin position="1"/>
        <end position="87"/>
    </location>
</feature>
<evidence type="ECO:0000259" key="2">
    <source>
        <dbReference type="Pfam" id="PF07179"/>
    </source>
</evidence>
<feature type="compositionally biased region" description="Basic and acidic residues" evidence="1">
    <location>
        <begin position="1"/>
        <end position="25"/>
    </location>
</feature>
<dbReference type="EMBL" id="WMHZ01000012">
    <property type="protein sequence ID" value="NDO78400.1"/>
    <property type="molecule type" value="Genomic_DNA"/>
</dbReference>
<dbReference type="AlphaFoldDB" id="A0A6N9R1F4"/>